<dbReference type="AlphaFoldDB" id="X1VT00"/>
<dbReference type="PROSITE" id="PS51160">
    <property type="entry name" value="ACYLPHOSPHATASE_3"/>
    <property type="match status" value="1"/>
</dbReference>
<sequence>MIKNVRITVRGRVQNVGFRYFTFETANTFNIKGLVKNEMDGSVYIEAEGEEPDVDLFIEHIKQGPSWAIIRETEISSAPVMSYSDFIVK</sequence>
<reference evidence="2" key="1">
    <citation type="journal article" date="2014" name="Front. Microbiol.">
        <title>High frequency of phylogenetically diverse reductive dehalogenase-homologous genes in deep subseafloor sedimentary metagenomes.</title>
        <authorList>
            <person name="Kawai M."/>
            <person name="Futagami T."/>
            <person name="Toyoda A."/>
            <person name="Takaki Y."/>
            <person name="Nishi S."/>
            <person name="Hori S."/>
            <person name="Arai W."/>
            <person name="Tsubouchi T."/>
            <person name="Morono Y."/>
            <person name="Uchiyama I."/>
            <person name="Ito T."/>
            <person name="Fujiyama A."/>
            <person name="Inagaki F."/>
            <person name="Takami H."/>
        </authorList>
    </citation>
    <scope>NUCLEOTIDE SEQUENCE</scope>
    <source>
        <strain evidence="2">Expedition CK06-06</strain>
    </source>
</reference>
<dbReference type="InterPro" id="IPR001792">
    <property type="entry name" value="Acylphosphatase-like_dom"/>
</dbReference>
<dbReference type="InterPro" id="IPR036046">
    <property type="entry name" value="Acylphosphatase-like_dom_sf"/>
</dbReference>
<dbReference type="EMBL" id="BARW01038642">
    <property type="protein sequence ID" value="GAJ23972.1"/>
    <property type="molecule type" value="Genomic_DNA"/>
</dbReference>
<comment type="caution">
    <text evidence="2">The sequence shown here is derived from an EMBL/GenBank/DDBJ whole genome shotgun (WGS) entry which is preliminary data.</text>
</comment>
<protein>
    <recommendedName>
        <fullName evidence="1">Acylphosphatase-like domain-containing protein</fullName>
    </recommendedName>
</protein>
<dbReference type="InterPro" id="IPR020456">
    <property type="entry name" value="Acylphosphatase"/>
</dbReference>
<gene>
    <name evidence="2" type="ORF">S12H4_59228</name>
</gene>
<dbReference type="SUPFAM" id="SSF54975">
    <property type="entry name" value="Acylphosphatase/BLUF domain-like"/>
    <property type="match status" value="1"/>
</dbReference>
<dbReference type="PANTHER" id="PTHR47268">
    <property type="entry name" value="ACYLPHOSPHATASE"/>
    <property type="match status" value="1"/>
</dbReference>
<name>X1VT00_9ZZZZ</name>
<accession>X1VT00</accession>
<dbReference type="Gene3D" id="3.30.70.100">
    <property type="match status" value="1"/>
</dbReference>
<feature type="domain" description="Acylphosphatase-like" evidence="1">
    <location>
        <begin position="4"/>
        <end position="89"/>
    </location>
</feature>
<dbReference type="Pfam" id="PF00708">
    <property type="entry name" value="Acylphosphatase"/>
    <property type="match status" value="1"/>
</dbReference>
<proteinExistence type="predicted"/>
<organism evidence="2">
    <name type="scientific">marine sediment metagenome</name>
    <dbReference type="NCBI Taxonomy" id="412755"/>
    <lineage>
        <taxon>unclassified sequences</taxon>
        <taxon>metagenomes</taxon>
        <taxon>ecological metagenomes</taxon>
    </lineage>
</organism>
<dbReference type="PANTHER" id="PTHR47268:SF4">
    <property type="entry name" value="ACYLPHOSPHATASE"/>
    <property type="match status" value="1"/>
</dbReference>
<dbReference type="GO" id="GO:0003998">
    <property type="term" value="F:acylphosphatase activity"/>
    <property type="evidence" value="ECO:0007669"/>
    <property type="project" value="InterPro"/>
</dbReference>
<evidence type="ECO:0000259" key="1">
    <source>
        <dbReference type="PROSITE" id="PS51160"/>
    </source>
</evidence>
<evidence type="ECO:0000313" key="2">
    <source>
        <dbReference type="EMBL" id="GAJ23972.1"/>
    </source>
</evidence>